<proteinExistence type="predicted"/>
<organism evidence="1 2">
    <name type="scientific">Sinorhizobium glycinis</name>
    <dbReference type="NCBI Taxonomy" id="1472378"/>
    <lineage>
        <taxon>Bacteria</taxon>
        <taxon>Pseudomonadati</taxon>
        <taxon>Pseudomonadota</taxon>
        <taxon>Alphaproteobacteria</taxon>
        <taxon>Hyphomicrobiales</taxon>
        <taxon>Rhizobiaceae</taxon>
        <taxon>Sinorhizobium/Ensifer group</taxon>
        <taxon>Sinorhizobium</taxon>
    </lineage>
</organism>
<dbReference type="PROSITE" id="PS51257">
    <property type="entry name" value="PROKAR_LIPOPROTEIN"/>
    <property type="match status" value="1"/>
</dbReference>
<reference evidence="1 2" key="1">
    <citation type="journal article" date="2016" name="Int. J. Syst. Evol. Microbiol.">
        <title>Ensifer glycinis sp. nov., an novel rhizobial species associated with Glycine spp.</title>
        <authorList>
            <person name="Yan H."/>
            <person name="Yan J."/>
            <person name="Sui X.H."/>
            <person name="Wang E.T."/>
            <person name="Chen W.X."/>
            <person name="Zhang X.X."/>
            <person name="Chen W.F."/>
        </authorList>
    </citation>
    <scope>NUCLEOTIDE SEQUENCE [LARGE SCALE GENOMIC DNA]</scope>
    <source>
        <strain evidence="1 2">CCBAU 23380</strain>
    </source>
</reference>
<comment type="caution">
    <text evidence="1">The sequence shown here is derived from an EMBL/GenBank/DDBJ whole genome shotgun (WGS) entry which is preliminary data.</text>
</comment>
<dbReference type="EMBL" id="LPUX01000066">
    <property type="protein sequence ID" value="OAP35531.1"/>
    <property type="molecule type" value="Genomic_DNA"/>
</dbReference>
<protein>
    <submittedName>
        <fullName evidence="1">Uncharacterized protein</fullName>
    </submittedName>
</protein>
<evidence type="ECO:0000313" key="2">
    <source>
        <dbReference type="Proteomes" id="UP000094025"/>
    </source>
</evidence>
<accession>A0A178XJX1</accession>
<name>A0A178XJX1_9HYPH</name>
<keyword evidence="2" id="KW-1185">Reference proteome</keyword>
<sequence length="70" mass="7772">MTGGGRAAQCGPACQQGAGAFSISCRPEHETAGEEGLATSATFRLGSAWKIRRWQRRDDLNRNEWRHGRR</sequence>
<dbReference type="AlphaFoldDB" id="A0A178XJX1"/>
<evidence type="ECO:0000313" key="1">
    <source>
        <dbReference type="EMBL" id="OAP35531.1"/>
    </source>
</evidence>
<gene>
    <name evidence="1" type="ORF">AU381_11445</name>
</gene>
<dbReference type="Proteomes" id="UP000094025">
    <property type="component" value="Unassembled WGS sequence"/>
</dbReference>